<proteinExistence type="predicted"/>
<evidence type="ECO:0000313" key="2">
    <source>
        <dbReference type="EMBL" id="PON32282.1"/>
    </source>
</evidence>
<comment type="caution">
    <text evidence="2">The sequence shown here is derived from an EMBL/GenBank/DDBJ whole genome shotgun (WGS) entry which is preliminary data.</text>
</comment>
<dbReference type="EMBL" id="JXTB01000837">
    <property type="protein sequence ID" value="PON32282.1"/>
    <property type="molecule type" value="Genomic_DNA"/>
</dbReference>
<accession>A0A2P5A6W2</accession>
<sequence>METIHNLQFESLYDSLEATTRAVAIIIAQVINNDESQCEEPSASRKTLGLFDYENSSEEENQE</sequence>
<reference evidence="3" key="1">
    <citation type="submission" date="2016-06" db="EMBL/GenBank/DDBJ databases">
        <title>Parallel loss of symbiosis genes in relatives of nitrogen-fixing non-legume Parasponia.</title>
        <authorList>
            <person name="Van Velzen R."/>
            <person name="Holmer R."/>
            <person name="Bu F."/>
            <person name="Rutten L."/>
            <person name="Van Zeijl A."/>
            <person name="Liu W."/>
            <person name="Santuari L."/>
            <person name="Cao Q."/>
            <person name="Sharma T."/>
            <person name="Shen D."/>
            <person name="Roswanjaya Y."/>
            <person name="Wardhani T."/>
            <person name="Kalhor M.S."/>
            <person name="Jansen J."/>
            <person name="Van den Hoogen J."/>
            <person name="Gungor B."/>
            <person name="Hartog M."/>
            <person name="Hontelez J."/>
            <person name="Verver J."/>
            <person name="Yang W.-C."/>
            <person name="Schijlen E."/>
            <person name="Repin R."/>
            <person name="Schilthuizen M."/>
            <person name="Schranz E."/>
            <person name="Heidstra R."/>
            <person name="Miyata K."/>
            <person name="Fedorova E."/>
            <person name="Kohlen W."/>
            <person name="Bisseling T."/>
            <person name="Smit S."/>
            <person name="Geurts R."/>
        </authorList>
    </citation>
    <scope>NUCLEOTIDE SEQUENCE [LARGE SCALE GENOMIC DNA]</scope>
    <source>
        <strain evidence="3">cv. WU1-14</strain>
    </source>
</reference>
<protein>
    <submittedName>
        <fullName evidence="2">Uncharacterized protein</fullName>
    </submittedName>
</protein>
<dbReference type="Proteomes" id="UP000237105">
    <property type="component" value="Unassembled WGS sequence"/>
</dbReference>
<dbReference type="AlphaFoldDB" id="A0A2P5A6W2"/>
<evidence type="ECO:0000313" key="3">
    <source>
        <dbReference type="Proteomes" id="UP000237105"/>
    </source>
</evidence>
<feature type="region of interest" description="Disordered" evidence="1">
    <location>
        <begin position="36"/>
        <end position="63"/>
    </location>
</feature>
<evidence type="ECO:0000256" key="1">
    <source>
        <dbReference type="SAM" id="MobiDB-lite"/>
    </source>
</evidence>
<gene>
    <name evidence="2" type="ORF">PanWU01x14_362680</name>
</gene>
<keyword evidence="3" id="KW-1185">Reference proteome</keyword>
<organism evidence="2 3">
    <name type="scientific">Parasponia andersonii</name>
    <name type="common">Sponia andersonii</name>
    <dbReference type="NCBI Taxonomy" id="3476"/>
    <lineage>
        <taxon>Eukaryota</taxon>
        <taxon>Viridiplantae</taxon>
        <taxon>Streptophyta</taxon>
        <taxon>Embryophyta</taxon>
        <taxon>Tracheophyta</taxon>
        <taxon>Spermatophyta</taxon>
        <taxon>Magnoliopsida</taxon>
        <taxon>eudicotyledons</taxon>
        <taxon>Gunneridae</taxon>
        <taxon>Pentapetalae</taxon>
        <taxon>rosids</taxon>
        <taxon>fabids</taxon>
        <taxon>Rosales</taxon>
        <taxon>Cannabaceae</taxon>
        <taxon>Parasponia</taxon>
    </lineage>
</organism>
<name>A0A2P5A6W2_PARAD</name>